<dbReference type="PROSITE" id="PS51767">
    <property type="entry name" value="PEPTIDASE_A1"/>
    <property type="match status" value="1"/>
</dbReference>
<evidence type="ECO:0000256" key="1">
    <source>
        <dbReference type="ARBA" id="ARBA00007447"/>
    </source>
</evidence>
<feature type="domain" description="Peptidase A1" evidence="4">
    <location>
        <begin position="1"/>
        <end position="137"/>
    </location>
</feature>
<keyword evidence="6" id="KW-1185">Reference proteome</keyword>
<dbReference type="Proteomes" id="UP001457282">
    <property type="component" value="Unassembled WGS sequence"/>
</dbReference>
<evidence type="ECO:0000313" key="6">
    <source>
        <dbReference type="Proteomes" id="UP001457282"/>
    </source>
</evidence>
<evidence type="ECO:0000259" key="4">
    <source>
        <dbReference type="PROSITE" id="PS51767"/>
    </source>
</evidence>
<evidence type="ECO:0000256" key="3">
    <source>
        <dbReference type="ARBA" id="ARBA00022801"/>
    </source>
</evidence>
<sequence length="137" mass="14633">MFAVRYHYEYGDGSVTRGILAKETIALESTSGSVALKNIVFGCGHNNTGVFNQDDMGLIGLGGGPISFISQMAPSLGGKMFSYCLVPFHTDPSVESKMSFGKGSEVLGDGVVTSNFLIGIDLERKVVSFKATDWSKH</sequence>
<dbReference type="GO" id="GO:0005576">
    <property type="term" value="C:extracellular region"/>
    <property type="evidence" value="ECO:0007669"/>
    <property type="project" value="TreeGrafter"/>
</dbReference>
<comment type="caution">
    <text evidence="5">The sequence shown here is derived from an EMBL/GenBank/DDBJ whole genome shotgun (WGS) entry which is preliminary data.</text>
</comment>
<dbReference type="InterPro" id="IPR021109">
    <property type="entry name" value="Peptidase_aspartic_dom_sf"/>
</dbReference>
<gene>
    <name evidence="5" type="ORF">M0R45_028126</name>
</gene>
<name>A0AAW1W3Q1_RUBAR</name>
<dbReference type="GO" id="GO:0006508">
    <property type="term" value="P:proteolysis"/>
    <property type="evidence" value="ECO:0007669"/>
    <property type="project" value="UniProtKB-KW"/>
</dbReference>
<keyword evidence="3" id="KW-0378">Hydrolase</keyword>
<proteinExistence type="inferred from homology"/>
<evidence type="ECO:0000313" key="5">
    <source>
        <dbReference type="EMBL" id="KAK9919535.1"/>
    </source>
</evidence>
<dbReference type="Pfam" id="PF14543">
    <property type="entry name" value="TAXi_N"/>
    <property type="match status" value="1"/>
</dbReference>
<keyword evidence="2" id="KW-0645">Protease</keyword>
<dbReference type="PANTHER" id="PTHR47967:SF39">
    <property type="entry name" value="ASPARTYL PROTEASE FAMILY PROTEIN, PUTATIVE-RELATED"/>
    <property type="match status" value="1"/>
</dbReference>
<dbReference type="PANTHER" id="PTHR47967">
    <property type="entry name" value="OS07G0603500 PROTEIN-RELATED"/>
    <property type="match status" value="1"/>
</dbReference>
<dbReference type="SUPFAM" id="SSF50630">
    <property type="entry name" value="Acid proteases"/>
    <property type="match status" value="1"/>
</dbReference>
<dbReference type="GO" id="GO:0008233">
    <property type="term" value="F:peptidase activity"/>
    <property type="evidence" value="ECO:0007669"/>
    <property type="project" value="UniProtKB-KW"/>
</dbReference>
<dbReference type="EMBL" id="JBEDUW010000006">
    <property type="protein sequence ID" value="KAK9919535.1"/>
    <property type="molecule type" value="Genomic_DNA"/>
</dbReference>
<evidence type="ECO:0000256" key="2">
    <source>
        <dbReference type="ARBA" id="ARBA00022670"/>
    </source>
</evidence>
<dbReference type="Gene3D" id="2.40.70.10">
    <property type="entry name" value="Acid Proteases"/>
    <property type="match status" value="1"/>
</dbReference>
<comment type="similarity">
    <text evidence="1">Belongs to the peptidase A1 family.</text>
</comment>
<protein>
    <recommendedName>
        <fullName evidence="4">Peptidase A1 domain-containing protein</fullName>
    </recommendedName>
</protein>
<organism evidence="5 6">
    <name type="scientific">Rubus argutus</name>
    <name type="common">Southern blackberry</name>
    <dbReference type="NCBI Taxonomy" id="59490"/>
    <lineage>
        <taxon>Eukaryota</taxon>
        <taxon>Viridiplantae</taxon>
        <taxon>Streptophyta</taxon>
        <taxon>Embryophyta</taxon>
        <taxon>Tracheophyta</taxon>
        <taxon>Spermatophyta</taxon>
        <taxon>Magnoliopsida</taxon>
        <taxon>eudicotyledons</taxon>
        <taxon>Gunneridae</taxon>
        <taxon>Pentapetalae</taxon>
        <taxon>rosids</taxon>
        <taxon>fabids</taxon>
        <taxon>Rosales</taxon>
        <taxon>Rosaceae</taxon>
        <taxon>Rosoideae</taxon>
        <taxon>Rosoideae incertae sedis</taxon>
        <taxon>Rubus</taxon>
    </lineage>
</organism>
<dbReference type="AlphaFoldDB" id="A0AAW1W3Q1"/>
<reference evidence="5 6" key="1">
    <citation type="journal article" date="2023" name="G3 (Bethesda)">
        <title>A chromosome-length genome assembly and annotation of blackberry (Rubus argutus, cv. 'Hillquist').</title>
        <authorList>
            <person name="Bruna T."/>
            <person name="Aryal R."/>
            <person name="Dudchenko O."/>
            <person name="Sargent D.J."/>
            <person name="Mead D."/>
            <person name="Buti M."/>
            <person name="Cavallini A."/>
            <person name="Hytonen T."/>
            <person name="Andres J."/>
            <person name="Pham M."/>
            <person name="Weisz D."/>
            <person name="Mascagni F."/>
            <person name="Usai G."/>
            <person name="Natali L."/>
            <person name="Bassil N."/>
            <person name="Fernandez G.E."/>
            <person name="Lomsadze A."/>
            <person name="Armour M."/>
            <person name="Olukolu B."/>
            <person name="Poorten T."/>
            <person name="Britton C."/>
            <person name="Davik J."/>
            <person name="Ashrafi H."/>
            <person name="Aiden E.L."/>
            <person name="Borodovsky M."/>
            <person name="Worthington M."/>
        </authorList>
    </citation>
    <scope>NUCLEOTIDE SEQUENCE [LARGE SCALE GENOMIC DNA]</scope>
    <source>
        <strain evidence="5">PI 553951</strain>
    </source>
</reference>
<dbReference type="InterPro" id="IPR032861">
    <property type="entry name" value="TAXi_N"/>
</dbReference>
<accession>A0AAW1W3Q1</accession>
<dbReference type="InterPro" id="IPR033121">
    <property type="entry name" value="PEPTIDASE_A1"/>
</dbReference>
<dbReference type="InterPro" id="IPR051708">
    <property type="entry name" value="Plant_Aspart_Prot_A1"/>
</dbReference>